<gene>
    <name evidence="2" type="ORF">ATJ88_2451</name>
</gene>
<evidence type="ECO:0000256" key="1">
    <source>
        <dbReference type="SAM" id="Phobius"/>
    </source>
</evidence>
<evidence type="ECO:0000313" key="3">
    <source>
        <dbReference type="Proteomes" id="UP000224130"/>
    </source>
</evidence>
<accession>A0A2A9EXH1</accession>
<keyword evidence="1" id="KW-1133">Transmembrane helix</keyword>
<dbReference type="EMBL" id="PDJJ01000001">
    <property type="protein sequence ID" value="PFG43744.1"/>
    <property type="molecule type" value="Genomic_DNA"/>
</dbReference>
<comment type="caution">
    <text evidence="2">The sequence shown here is derived from an EMBL/GenBank/DDBJ whole genome shotgun (WGS) entry which is preliminary data.</text>
</comment>
<feature type="transmembrane region" description="Helical" evidence="1">
    <location>
        <begin position="81"/>
        <end position="99"/>
    </location>
</feature>
<feature type="transmembrane region" description="Helical" evidence="1">
    <location>
        <begin position="57"/>
        <end position="74"/>
    </location>
</feature>
<proteinExistence type="predicted"/>
<dbReference type="Proteomes" id="UP000224130">
    <property type="component" value="Unassembled WGS sequence"/>
</dbReference>
<reference evidence="2 3" key="1">
    <citation type="submission" date="2017-10" db="EMBL/GenBank/DDBJ databases">
        <title>Sequencing the genomes of 1000 actinobacteria strains.</title>
        <authorList>
            <person name="Klenk H.-P."/>
        </authorList>
    </citation>
    <scope>NUCLEOTIDE SEQUENCE [LARGE SCALE GENOMIC DNA]</scope>
    <source>
        <strain evidence="2 3">DSM 21863</strain>
    </source>
</reference>
<dbReference type="AlphaFoldDB" id="A0A2A9EXH1"/>
<evidence type="ECO:0000313" key="2">
    <source>
        <dbReference type="EMBL" id="PFG43744.1"/>
    </source>
</evidence>
<feature type="transmembrane region" description="Helical" evidence="1">
    <location>
        <begin position="119"/>
        <end position="140"/>
    </location>
</feature>
<dbReference type="OrthoDB" id="3789019at2"/>
<organism evidence="2 3">
    <name type="scientific">Isoptericola jiangsuensis</name>
    <dbReference type="NCBI Taxonomy" id="548579"/>
    <lineage>
        <taxon>Bacteria</taxon>
        <taxon>Bacillati</taxon>
        <taxon>Actinomycetota</taxon>
        <taxon>Actinomycetes</taxon>
        <taxon>Micrococcales</taxon>
        <taxon>Promicromonosporaceae</taxon>
        <taxon>Isoptericola</taxon>
    </lineage>
</organism>
<keyword evidence="3" id="KW-1185">Reference proteome</keyword>
<dbReference type="RefSeq" id="WP_098464052.1">
    <property type="nucleotide sequence ID" value="NZ_PDJJ01000001.1"/>
</dbReference>
<name>A0A2A9EXH1_9MICO</name>
<feature type="transmembrane region" description="Helical" evidence="1">
    <location>
        <begin position="18"/>
        <end position="37"/>
    </location>
</feature>
<protein>
    <submittedName>
        <fullName evidence="2">Uncharacterized protein</fullName>
    </submittedName>
</protein>
<sequence>MDASATTAARPGVGARRAGYVVAAGVQVLVLVVLHVWPGWQAAPFLTEATVEVLPAVNASIVAGLVAQLVYVVADPPRLRAFGDVVVTAVGLVAIVTVWDVFPFTFPGQTFDWELLVRILLVLAAVGSVLAILAGLVRLVTGKG</sequence>
<keyword evidence="1" id="KW-0472">Membrane</keyword>
<keyword evidence="1" id="KW-0812">Transmembrane</keyword>